<reference evidence="2 3" key="1">
    <citation type="submission" date="2021-04" db="EMBL/GenBank/DDBJ databases">
        <authorList>
            <person name="Pira H."/>
            <person name="Risdian C."/>
            <person name="Wink J."/>
        </authorList>
    </citation>
    <scope>NUCLEOTIDE SEQUENCE [LARGE SCALE GENOMIC DNA]</scope>
    <source>
        <strain evidence="2 3">WHA3</strain>
    </source>
</reference>
<dbReference type="Proteomes" id="UP000722336">
    <property type="component" value="Unassembled WGS sequence"/>
</dbReference>
<dbReference type="RefSeq" id="WP_218444232.1">
    <property type="nucleotide sequence ID" value="NZ_JAGSPA010000001.1"/>
</dbReference>
<dbReference type="EMBL" id="JAGSPA010000001">
    <property type="protein sequence ID" value="MBV7255851.1"/>
    <property type="molecule type" value="Genomic_DNA"/>
</dbReference>
<name>A0ABS6SD51_9SPHN</name>
<organism evidence="2 3">
    <name type="scientific">Pacificimonas pallii</name>
    <dbReference type="NCBI Taxonomy" id="2827236"/>
    <lineage>
        <taxon>Bacteria</taxon>
        <taxon>Pseudomonadati</taxon>
        <taxon>Pseudomonadota</taxon>
        <taxon>Alphaproteobacteria</taxon>
        <taxon>Sphingomonadales</taxon>
        <taxon>Sphingosinicellaceae</taxon>
        <taxon>Pacificimonas</taxon>
    </lineage>
</organism>
<feature type="domain" description="CHAT" evidence="1">
    <location>
        <begin position="17"/>
        <end position="182"/>
    </location>
</feature>
<gene>
    <name evidence="2" type="ORF">KCG44_03515</name>
</gene>
<accession>A0ABS6SD51</accession>
<keyword evidence="3" id="KW-1185">Reference proteome</keyword>
<sequence length="589" mass="65234">MRAPVILIASANDQSDYLSMLAEERKAIANALSGFEDDGFIRVKERANAGIDDLFEQFNRFRDQVAIFHYAGHADGTALQLEKPGGGNEAAKAGGLAQMLGMSEGLKLVFLNGCATKDQVRVLIENGVPAVIATAAPVDDGLATKFANEFYRALAVKKSIGDAFKSAKNLIETQPGDTRVVKEFRAMHWGGESEAAIDPADTWGIYTHPNHESVLSWVLPRQAETNVIIRGAAQKQAAGVAVNTELIERLSNAVAPFSTQLKIMMMVAKEENKPPEIRIVRQMVMDAFPVPVGHQLRRLFSNTNVDEARLRQLVATYETTTKMMAFIMLSQLWNARLEKADLNIPDEQAAILSRFLAIDAGSEETFDYLAVVLAVNHVLVTNDIEPFLAECADLEEALHDAESRAAHSFMNEMRSELAAGAPPAGEIESFCVQAETHLAEILCDMAFIVQYKFATIKGIDILQTRHRPPQFRHLQVMLDKVTAGFADEPRIRTTFTDNDSVILMKDLDDVSEYLNISPFIIDQNALTGNENSKLFFFRYYDADARAVHYHSVGDTPDKLVIADAMEGDDPALYMSVRELVEEFRTELSK</sequence>
<proteinExistence type="predicted"/>
<comment type="caution">
    <text evidence="2">The sequence shown here is derived from an EMBL/GenBank/DDBJ whole genome shotgun (WGS) entry which is preliminary data.</text>
</comment>
<evidence type="ECO:0000313" key="3">
    <source>
        <dbReference type="Proteomes" id="UP000722336"/>
    </source>
</evidence>
<dbReference type="InterPro" id="IPR024983">
    <property type="entry name" value="CHAT_dom"/>
</dbReference>
<evidence type="ECO:0000259" key="1">
    <source>
        <dbReference type="Pfam" id="PF12770"/>
    </source>
</evidence>
<evidence type="ECO:0000313" key="2">
    <source>
        <dbReference type="EMBL" id="MBV7255851.1"/>
    </source>
</evidence>
<dbReference type="Pfam" id="PF12770">
    <property type="entry name" value="CHAT"/>
    <property type="match status" value="1"/>
</dbReference>
<protein>
    <submittedName>
        <fullName evidence="2">CHAT domain-containing protein</fullName>
    </submittedName>
</protein>